<dbReference type="Proteomes" id="UP000594621">
    <property type="component" value="Chromosome"/>
</dbReference>
<proteinExistence type="predicted"/>
<name>A0A7S9DAZ0_9BRAD</name>
<dbReference type="AlphaFoldDB" id="A0A7S9DAZ0"/>
<keyword evidence="1" id="KW-0472">Membrane</keyword>
<keyword evidence="1" id="KW-1133">Transmembrane helix</keyword>
<gene>
    <name evidence="2" type="ORF">IC761_14975</name>
</gene>
<reference evidence="2 3" key="1">
    <citation type="submission" date="2020-09" db="EMBL/GenBank/DDBJ databases">
        <title>Complete genomes of bradyrhizobia occurring on native shrubby legumes in Australia.</title>
        <authorList>
            <person name="Lafay B."/>
        </authorList>
    </citation>
    <scope>NUCLEOTIDE SEQUENCE [LARGE SCALE GENOMIC DNA]</scope>
    <source>
        <strain evidence="2 3">BDV5040</strain>
    </source>
</reference>
<evidence type="ECO:0000256" key="1">
    <source>
        <dbReference type="SAM" id="Phobius"/>
    </source>
</evidence>
<evidence type="ECO:0000313" key="3">
    <source>
        <dbReference type="Proteomes" id="UP000594621"/>
    </source>
</evidence>
<accession>A0A7S9DAZ0</accession>
<protein>
    <submittedName>
        <fullName evidence="2">Uncharacterized protein</fullName>
    </submittedName>
</protein>
<keyword evidence="1" id="KW-0812">Transmembrane</keyword>
<dbReference type="EMBL" id="CP061379">
    <property type="protein sequence ID" value="QPF94494.1"/>
    <property type="molecule type" value="Genomic_DNA"/>
</dbReference>
<evidence type="ECO:0000313" key="2">
    <source>
        <dbReference type="EMBL" id="QPF94494.1"/>
    </source>
</evidence>
<dbReference type="RefSeq" id="WP_195803970.1">
    <property type="nucleotide sequence ID" value="NZ_CP061379.1"/>
</dbReference>
<dbReference type="KEGG" id="bcou:IC761_14975"/>
<feature type="transmembrane region" description="Helical" evidence="1">
    <location>
        <begin position="21"/>
        <end position="41"/>
    </location>
</feature>
<sequence>MTEARRKAHPSQHTANDLPRLALPTALLLAVVAAFGLHTAFVSGPAMRAAAEAELVHIIAAEDRDVCGQFGLRPGTTAFEACSRELATVRQNQSNRDHAAAAGIL</sequence>
<organism evidence="2 3">
    <name type="scientific">Bradyrhizobium commune</name>
    <dbReference type="NCBI Taxonomy" id="83627"/>
    <lineage>
        <taxon>Bacteria</taxon>
        <taxon>Pseudomonadati</taxon>
        <taxon>Pseudomonadota</taxon>
        <taxon>Alphaproteobacteria</taxon>
        <taxon>Hyphomicrobiales</taxon>
        <taxon>Nitrobacteraceae</taxon>
        <taxon>Bradyrhizobium</taxon>
    </lineage>
</organism>
<keyword evidence="3" id="KW-1185">Reference proteome</keyword>